<gene>
    <name evidence="2" type="ORF">ACFSUC_17120</name>
</gene>
<evidence type="ECO:0000313" key="3">
    <source>
        <dbReference type="Proteomes" id="UP001597497"/>
    </source>
</evidence>
<comment type="caution">
    <text evidence="2">The sequence shown here is derived from an EMBL/GenBank/DDBJ whole genome shotgun (WGS) entry which is preliminary data.</text>
</comment>
<evidence type="ECO:0000313" key="2">
    <source>
        <dbReference type="EMBL" id="MFD2673298.1"/>
    </source>
</evidence>
<dbReference type="EMBL" id="JBHUMM010000043">
    <property type="protein sequence ID" value="MFD2673298.1"/>
    <property type="molecule type" value="Genomic_DNA"/>
</dbReference>
<dbReference type="RefSeq" id="WP_379930861.1">
    <property type="nucleotide sequence ID" value="NZ_JBHUMM010000043.1"/>
</dbReference>
<name>A0ABW5RE81_9BACL</name>
<sequence>MDRPEQTNAGMLHPDGIQTMAEPELPYQSGPSVLSKKGDIAEMASKKFSFVQLAHLSAIPPHHFPGKRK</sequence>
<protein>
    <submittedName>
        <fullName evidence="2">Uncharacterized protein</fullName>
    </submittedName>
</protein>
<keyword evidence="3" id="KW-1185">Reference proteome</keyword>
<reference evidence="3" key="1">
    <citation type="journal article" date="2019" name="Int. J. Syst. Evol. Microbiol.">
        <title>The Global Catalogue of Microorganisms (GCM) 10K type strain sequencing project: providing services to taxonomists for standard genome sequencing and annotation.</title>
        <authorList>
            <consortium name="The Broad Institute Genomics Platform"/>
            <consortium name="The Broad Institute Genome Sequencing Center for Infectious Disease"/>
            <person name="Wu L."/>
            <person name="Ma J."/>
        </authorList>
    </citation>
    <scope>NUCLEOTIDE SEQUENCE [LARGE SCALE GENOMIC DNA]</scope>
    <source>
        <strain evidence="3">KCTC 33676</strain>
    </source>
</reference>
<accession>A0ABW5RE81</accession>
<evidence type="ECO:0000256" key="1">
    <source>
        <dbReference type="SAM" id="MobiDB-lite"/>
    </source>
</evidence>
<organism evidence="2 3">
    <name type="scientific">Marinicrinis sediminis</name>
    <dbReference type="NCBI Taxonomy" id="1652465"/>
    <lineage>
        <taxon>Bacteria</taxon>
        <taxon>Bacillati</taxon>
        <taxon>Bacillota</taxon>
        <taxon>Bacilli</taxon>
        <taxon>Bacillales</taxon>
        <taxon>Paenibacillaceae</taxon>
    </lineage>
</organism>
<feature type="region of interest" description="Disordered" evidence="1">
    <location>
        <begin position="1"/>
        <end position="32"/>
    </location>
</feature>
<proteinExistence type="predicted"/>
<dbReference type="Proteomes" id="UP001597497">
    <property type="component" value="Unassembled WGS sequence"/>
</dbReference>